<keyword evidence="3" id="KW-0963">Cytoplasm</keyword>
<gene>
    <name evidence="11" type="ORF">RHSIM_Rhsim07G0066200</name>
</gene>
<comment type="similarity">
    <text evidence="2 9">Belongs to the eIF-2B alpha/beta/delta subunits family.</text>
</comment>
<dbReference type="FunFam" id="3.40.50.10470:FF:000005">
    <property type="entry name" value="translation initiation factor eIF-2B subunit beta"/>
    <property type="match status" value="1"/>
</dbReference>
<keyword evidence="5" id="KW-0648">Protein biosynthesis</keyword>
<dbReference type="GO" id="GO:0005829">
    <property type="term" value="C:cytosol"/>
    <property type="evidence" value="ECO:0007669"/>
    <property type="project" value="UniProtKB-SubCell"/>
</dbReference>
<dbReference type="InterPro" id="IPR042529">
    <property type="entry name" value="IF_2B-like_C"/>
</dbReference>
<feature type="region of interest" description="Disordered" evidence="10">
    <location>
        <begin position="143"/>
        <end position="162"/>
    </location>
</feature>
<evidence type="ECO:0000256" key="7">
    <source>
        <dbReference type="ARBA" id="ARBA00044228"/>
    </source>
</evidence>
<comment type="subcellular location">
    <subcellularLocation>
        <location evidence="1">Cytoplasm</location>
        <location evidence="1">Cytosol</location>
    </subcellularLocation>
</comment>
<evidence type="ECO:0000256" key="10">
    <source>
        <dbReference type="SAM" id="MobiDB-lite"/>
    </source>
</evidence>
<dbReference type="PANTHER" id="PTHR45859">
    <property type="entry name" value="TRANSLATION INITIATION FACTOR EIF-2B SUBUNIT BETA"/>
    <property type="match status" value="1"/>
</dbReference>
<evidence type="ECO:0000256" key="8">
    <source>
        <dbReference type="ARBA" id="ARBA00046432"/>
    </source>
</evidence>
<keyword evidence="12" id="KW-1185">Reference proteome</keyword>
<comment type="caution">
    <text evidence="11">The sequence shown here is derived from an EMBL/GenBank/DDBJ whole genome shotgun (WGS) entry which is preliminary data.</text>
</comment>
<dbReference type="SUPFAM" id="SSF100950">
    <property type="entry name" value="NagB/RpiA/CoA transferase-like"/>
    <property type="match status" value="1"/>
</dbReference>
<evidence type="ECO:0000256" key="4">
    <source>
        <dbReference type="ARBA" id="ARBA00022540"/>
    </source>
</evidence>
<keyword evidence="4" id="KW-0396">Initiation factor</keyword>
<name>A0A834LIA9_RHOSS</name>
<sequence>MPDVHVLVNDFVVKLRKRKIEGSKATAKQTAELLRSVISQQRMPHVNQAGALIDAIKMVGEQLIAANPVELAVGNIVRRVLHIIREEDLSLATAAIGGLNLSAESDEDDNVDRDDHPVLSAAAVAAAARSTLRPPSLQALLEDVPNPAAVPRSSSSGGDSEGKSKCGFMFGSYICRAAADKTSKSWKLKHNVIEAVNELIQDISTCHEQIAEQAVEHIHQNEVILTLGNSRTVMEFLCAAKEKKRSFRVFVAEGAPRYQGHVLAKELVARGLQTTVITDSAIFAMISRVNMVIVGAHAVMANGGVIAPIGLNMVALAAKRHAVPFVVLAGIHKLCPLYPHNPEVLLNELKSPSDLLDFGEFSDCMDFGSGAGSHLLHVVNPAFDYVPPKLVNLFITDTSRSDVYLVLSNYMKIRRPACIYLWLHLMKFVTVFDLSPGGHNPSYMYRLIADYYSAVDLVVQRRPAS</sequence>
<evidence type="ECO:0000313" key="11">
    <source>
        <dbReference type="EMBL" id="KAF7138138.1"/>
    </source>
</evidence>
<evidence type="ECO:0000313" key="12">
    <source>
        <dbReference type="Proteomes" id="UP000626092"/>
    </source>
</evidence>
<dbReference type="GO" id="GO:0005085">
    <property type="term" value="F:guanyl-nucleotide exchange factor activity"/>
    <property type="evidence" value="ECO:0007669"/>
    <property type="project" value="TreeGrafter"/>
</dbReference>
<dbReference type="EMBL" id="WJXA01000007">
    <property type="protein sequence ID" value="KAF7138138.1"/>
    <property type="molecule type" value="Genomic_DNA"/>
</dbReference>
<organism evidence="11 12">
    <name type="scientific">Rhododendron simsii</name>
    <name type="common">Sims's rhododendron</name>
    <dbReference type="NCBI Taxonomy" id="118357"/>
    <lineage>
        <taxon>Eukaryota</taxon>
        <taxon>Viridiplantae</taxon>
        <taxon>Streptophyta</taxon>
        <taxon>Embryophyta</taxon>
        <taxon>Tracheophyta</taxon>
        <taxon>Spermatophyta</taxon>
        <taxon>Magnoliopsida</taxon>
        <taxon>eudicotyledons</taxon>
        <taxon>Gunneridae</taxon>
        <taxon>Pentapetalae</taxon>
        <taxon>asterids</taxon>
        <taxon>Ericales</taxon>
        <taxon>Ericaceae</taxon>
        <taxon>Ericoideae</taxon>
        <taxon>Rhodoreae</taxon>
        <taxon>Rhododendron</taxon>
    </lineage>
</organism>
<evidence type="ECO:0000256" key="3">
    <source>
        <dbReference type="ARBA" id="ARBA00022490"/>
    </source>
</evidence>
<proteinExistence type="inferred from homology"/>
<dbReference type="AlphaFoldDB" id="A0A834LIA9"/>
<evidence type="ECO:0000256" key="1">
    <source>
        <dbReference type="ARBA" id="ARBA00004514"/>
    </source>
</evidence>
<accession>A0A834LIA9</accession>
<dbReference type="Proteomes" id="UP000626092">
    <property type="component" value="Unassembled WGS sequence"/>
</dbReference>
<dbReference type="Pfam" id="PF01008">
    <property type="entry name" value="IF-2B"/>
    <property type="match status" value="2"/>
</dbReference>
<reference evidence="11" key="1">
    <citation type="submission" date="2019-11" db="EMBL/GenBank/DDBJ databases">
        <authorList>
            <person name="Liu Y."/>
            <person name="Hou J."/>
            <person name="Li T.-Q."/>
            <person name="Guan C.-H."/>
            <person name="Wu X."/>
            <person name="Wu H.-Z."/>
            <person name="Ling F."/>
            <person name="Zhang R."/>
            <person name="Shi X.-G."/>
            <person name="Ren J.-P."/>
            <person name="Chen E.-F."/>
            <person name="Sun J.-M."/>
        </authorList>
    </citation>
    <scope>NUCLEOTIDE SEQUENCE</scope>
    <source>
        <strain evidence="11">Adult_tree_wgs_1</strain>
        <tissue evidence="11">Leaves</tissue>
    </source>
</reference>
<dbReference type="PANTHER" id="PTHR45859:SF1">
    <property type="entry name" value="TRANSLATION INITIATION FACTOR EIF-2B SUBUNIT BETA"/>
    <property type="match status" value="1"/>
</dbReference>
<dbReference type="InterPro" id="IPR000649">
    <property type="entry name" value="IF-2B-related"/>
</dbReference>
<comment type="subunit">
    <text evidence="8">Component of the translation initiation factor 2B (eIF2B) complex which is a heterodecamer of two sets of five different subunits: alpha, beta, gamma, delta and epsilon. Subunits alpha, beta and delta comprise a regulatory subcomplex and subunits epsilon and gamma comprise a catalytic subcomplex. Within the complex, the hexameric regulatory complex resides at the center, with the two heterodimeric catalytic subcomplexes bound on opposite sides.</text>
</comment>
<evidence type="ECO:0000256" key="6">
    <source>
        <dbReference type="ARBA" id="ARBA00044122"/>
    </source>
</evidence>
<evidence type="ECO:0000256" key="2">
    <source>
        <dbReference type="ARBA" id="ARBA00007251"/>
    </source>
</evidence>
<dbReference type="Gene3D" id="3.40.50.10470">
    <property type="entry name" value="Translation initiation factor eif-2b, domain 2"/>
    <property type="match status" value="1"/>
</dbReference>
<dbReference type="GO" id="GO:0005851">
    <property type="term" value="C:eukaryotic translation initiation factor 2B complex"/>
    <property type="evidence" value="ECO:0007669"/>
    <property type="project" value="TreeGrafter"/>
</dbReference>
<evidence type="ECO:0000256" key="9">
    <source>
        <dbReference type="RuleBase" id="RU003814"/>
    </source>
</evidence>
<evidence type="ECO:0000256" key="5">
    <source>
        <dbReference type="ARBA" id="ARBA00022917"/>
    </source>
</evidence>
<dbReference type="InterPro" id="IPR037171">
    <property type="entry name" value="NagB/RpiA_transferase-like"/>
</dbReference>
<dbReference type="InterPro" id="IPR051855">
    <property type="entry name" value="eIF2B_beta_subunit"/>
</dbReference>
<protein>
    <recommendedName>
        <fullName evidence="6">Translation initiation factor eIF2B subunit beta</fullName>
    </recommendedName>
    <alternativeName>
        <fullName evidence="7">eIF2B GDP-GTP exchange factor subunit beta</fullName>
    </alternativeName>
</protein>
<dbReference type="OrthoDB" id="269919at2759"/>
<dbReference type="GO" id="GO:0003743">
    <property type="term" value="F:translation initiation factor activity"/>
    <property type="evidence" value="ECO:0007669"/>
    <property type="project" value="UniProtKB-KW"/>
</dbReference>